<comment type="caution">
    <text evidence="2">The sequence shown here is derived from an EMBL/GenBank/DDBJ whole genome shotgun (WGS) entry which is preliminary data.</text>
</comment>
<dbReference type="OrthoDB" id="10595683at2759"/>
<protein>
    <submittedName>
        <fullName evidence="2">Uncharacterized protein</fullName>
    </submittedName>
</protein>
<feature type="region of interest" description="Disordered" evidence="1">
    <location>
        <begin position="61"/>
        <end position="93"/>
    </location>
</feature>
<accession>A0A8S9Z2Z4</accession>
<name>A0A8S9Z2Z4_9TREM</name>
<keyword evidence="3" id="KW-1185">Reference proteome</keyword>
<evidence type="ECO:0000256" key="1">
    <source>
        <dbReference type="SAM" id="MobiDB-lite"/>
    </source>
</evidence>
<dbReference type="AlphaFoldDB" id="A0A8S9Z2Z4"/>
<evidence type="ECO:0000313" key="2">
    <source>
        <dbReference type="EMBL" id="KAF7261829.1"/>
    </source>
</evidence>
<dbReference type="EMBL" id="JTDE01000249">
    <property type="protein sequence ID" value="KAF7261829.1"/>
    <property type="molecule type" value="Genomic_DNA"/>
</dbReference>
<proteinExistence type="predicted"/>
<reference evidence="2" key="1">
    <citation type="submission" date="2019-07" db="EMBL/GenBank/DDBJ databases">
        <title>Annotation for the trematode Paragonimus miyazaki's.</title>
        <authorList>
            <person name="Choi Y.-J."/>
        </authorList>
    </citation>
    <scope>NUCLEOTIDE SEQUENCE</scope>
    <source>
        <strain evidence="2">Japan</strain>
    </source>
</reference>
<organism evidence="2 3">
    <name type="scientific">Paragonimus skrjabini miyazakii</name>
    <dbReference type="NCBI Taxonomy" id="59628"/>
    <lineage>
        <taxon>Eukaryota</taxon>
        <taxon>Metazoa</taxon>
        <taxon>Spiralia</taxon>
        <taxon>Lophotrochozoa</taxon>
        <taxon>Platyhelminthes</taxon>
        <taxon>Trematoda</taxon>
        <taxon>Digenea</taxon>
        <taxon>Plagiorchiida</taxon>
        <taxon>Troglotremata</taxon>
        <taxon>Troglotrematidae</taxon>
        <taxon>Paragonimus</taxon>
    </lineage>
</organism>
<evidence type="ECO:0000313" key="3">
    <source>
        <dbReference type="Proteomes" id="UP000822476"/>
    </source>
</evidence>
<dbReference type="Proteomes" id="UP000822476">
    <property type="component" value="Unassembled WGS sequence"/>
</dbReference>
<sequence length="109" mass="12129">MVGDQKGTKESGGRRILLYHIPILSSTQYRTFFNEDSTQNGQSLSLKSTTGNQLAGSVREEWQSGGIKNVKTSEQAETRPAYSMDPSSAWNSRDREDVAHVRISMIHIA</sequence>
<gene>
    <name evidence="2" type="ORF">EG68_00877</name>
</gene>